<protein>
    <submittedName>
        <fullName evidence="1">Uncharacterized protein</fullName>
    </submittedName>
</protein>
<comment type="caution">
    <text evidence="1">The sequence shown here is derived from an EMBL/GenBank/DDBJ whole genome shotgun (WGS) entry which is preliminary data.</text>
</comment>
<gene>
    <name evidence="1" type="ORF">DUNSADRAFT_5133</name>
</gene>
<organism evidence="1 2">
    <name type="scientific">Dunaliella salina</name>
    <name type="common">Green alga</name>
    <name type="synonym">Protococcus salinus</name>
    <dbReference type="NCBI Taxonomy" id="3046"/>
    <lineage>
        <taxon>Eukaryota</taxon>
        <taxon>Viridiplantae</taxon>
        <taxon>Chlorophyta</taxon>
        <taxon>core chlorophytes</taxon>
        <taxon>Chlorophyceae</taxon>
        <taxon>CS clade</taxon>
        <taxon>Chlamydomonadales</taxon>
        <taxon>Dunaliellaceae</taxon>
        <taxon>Dunaliella</taxon>
    </lineage>
</organism>
<evidence type="ECO:0000313" key="2">
    <source>
        <dbReference type="Proteomes" id="UP000815325"/>
    </source>
</evidence>
<evidence type="ECO:0000313" key="1">
    <source>
        <dbReference type="EMBL" id="KAF5842761.1"/>
    </source>
</evidence>
<accession>A0ABQ7H7D0</accession>
<reference evidence="1" key="1">
    <citation type="submission" date="2017-08" db="EMBL/GenBank/DDBJ databases">
        <authorList>
            <person name="Polle J.E."/>
            <person name="Barry K."/>
            <person name="Cushman J."/>
            <person name="Schmutz J."/>
            <person name="Tran D."/>
            <person name="Hathwaick L.T."/>
            <person name="Yim W.C."/>
            <person name="Jenkins J."/>
            <person name="Mckie-Krisberg Z.M."/>
            <person name="Prochnik S."/>
            <person name="Lindquist E."/>
            <person name="Dockter R.B."/>
            <person name="Adam C."/>
            <person name="Molina H."/>
            <person name="Bunkerborg J."/>
            <person name="Jin E."/>
            <person name="Buchheim M."/>
            <person name="Magnuson J."/>
        </authorList>
    </citation>
    <scope>NUCLEOTIDE SEQUENCE</scope>
    <source>
        <strain evidence="1">CCAP 19/18</strain>
    </source>
</reference>
<name>A0ABQ7H7D0_DUNSA</name>
<keyword evidence="2" id="KW-1185">Reference proteome</keyword>
<proteinExistence type="predicted"/>
<dbReference type="EMBL" id="MU069455">
    <property type="protein sequence ID" value="KAF5842761.1"/>
    <property type="molecule type" value="Genomic_DNA"/>
</dbReference>
<dbReference type="Proteomes" id="UP000815325">
    <property type="component" value="Unassembled WGS sequence"/>
</dbReference>
<sequence length="125" mass="13683">MDDPRNPARMLMHEVLGKSGRGPAELLHVIHASICQRVGLPVHLMKIPMTPYLLNAMAAPASLTYKGSICPQPSGETDINLTDKIEKGLDISDGGCVEDWEYLLSRFPPWAQGPEPEPVEPRVNG</sequence>